<dbReference type="PATRIC" id="fig|1423734.3.peg.1552"/>
<dbReference type="Pfam" id="PF14278">
    <property type="entry name" value="TetR_C_8"/>
    <property type="match status" value="1"/>
</dbReference>
<dbReference type="SUPFAM" id="SSF46689">
    <property type="entry name" value="Homeodomain-like"/>
    <property type="match status" value="1"/>
</dbReference>
<feature type="DNA-binding region" description="H-T-H motif" evidence="2">
    <location>
        <begin position="29"/>
        <end position="48"/>
    </location>
</feature>
<reference evidence="4 5" key="1">
    <citation type="journal article" date="2015" name="Genome Announc.">
        <title>Expanding the biotechnology potential of lactobacilli through comparative genomics of 213 strains and associated genera.</title>
        <authorList>
            <person name="Sun Z."/>
            <person name="Harris H.M."/>
            <person name="McCann A."/>
            <person name="Guo C."/>
            <person name="Argimon S."/>
            <person name="Zhang W."/>
            <person name="Yang X."/>
            <person name="Jeffery I.B."/>
            <person name="Cooney J.C."/>
            <person name="Kagawa T.F."/>
            <person name="Liu W."/>
            <person name="Song Y."/>
            <person name="Salvetti E."/>
            <person name="Wrobel A."/>
            <person name="Rasinkangas P."/>
            <person name="Parkhill J."/>
            <person name="Rea M.C."/>
            <person name="O'Sullivan O."/>
            <person name="Ritari J."/>
            <person name="Douillard F.P."/>
            <person name="Paul Ross R."/>
            <person name="Yang R."/>
            <person name="Briner A.E."/>
            <person name="Felis G.E."/>
            <person name="de Vos W.M."/>
            <person name="Barrangou R."/>
            <person name="Klaenhammer T.R."/>
            <person name="Caufield P.W."/>
            <person name="Cui Y."/>
            <person name="Zhang H."/>
            <person name="O'Toole P.W."/>
        </authorList>
    </citation>
    <scope>NUCLEOTIDE SEQUENCE [LARGE SCALE GENOMIC DNA]</scope>
    <source>
        <strain evidence="4 5">DSM 18527</strain>
    </source>
</reference>
<dbReference type="Gene3D" id="1.10.357.10">
    <property type="entry name" value="Tetracycline Repressor, domain 2"/>
    <property type="match status" value="1"/>
</dbReference>
<dbReference type="InterPro" id="IPR039532">
    <property type="entry name" value="TetR_C_Firmicutes"/>
</dbReference>
<dbReference type="PANTHER" id="PTHR43479:SF11">
    <property type="entry name" value="ACREF_ENVCD OPERON REPRESSOR-RELATED"/>
    <property type="match status" value="1"/>
</dbReference>
<dbReference type="OrthoDB" id="9810250at2"/>
<accession>X0PDB6</accession>
<evidence type="ECO:0000259" key="3">
    <source>
        <dbReference type="PROSITE" id="PS50977"/>
    </source>
</evidence>
<evidence type="ECO:0000256" key="1">
    <source>
        <dbReference type="ARBA" id="ARBA00023125"/>
    </source>
</evidence>
<feature type="domain" description="HTH tetR-type" evidence="3">
    <location>
        <begin position="6"/>
        <end position="66"/>
    </location>
</feature>
<dbReference type="RefSeq" id="WP_035451390.1">
    <property type="nucleotide sequence ID" value="NZ_AZGA01000088.1"/>
</dbReference>
<dbReference type="Proteomes" id="UP000051236">
    <property type="component" value="Unassembled WGS sequence"/>
</dbReference>
<dbReference type="InterPro" id="IPR009057">
    <property type="entry name" value="Homeodomain-like_sf"/>
</dbReference>
<dbReference type="EMBL" id="AZGA01000088">
    <property type="protein sequence ID" value="KRM30403.1"/>
    <property type="molecule type" value="Genomic_DNA"/>
</dbReference>
<sequence>MNLTGTPAQLKMFEALAVLLNRMPMHQVSITEIIKTAGVSRSTFYLYYTDFSAFIQDLENRLLKHVDQTQKRDLKSAINATAISPDFNTAYPVFLALVKGIEDNFPLFKALTEQDNSRQFIEIFQLSLSETLFANLEENMENKAFFEGIPADYAMPIFFSTILTIVLHWLHKKNPEPAAVVAQLITRSRYVAPYELFKPKAEP</sequence>
<evidence type="ECO:0000256" key="2">
    <source>
        <dbReference type="PROSITE-ProRule" id="PRU00335"/>
    </source>
</evidence>
<protein>
    <submittedName>
        <fullName evidence="4">Transcription regulator</fullName>
    </submittedName>
</protein>
<organism evidence="4 5">
    <name type="scientific">Agrilactobacillus composti DSM 18527 = JCM 14202</name>
    <dbReference type="NCBI Taxonomy" id="1423734"/>
    <lineage>
        <taxon>Bacteria</taxon>
        <taxon>Bacillati</taxon>
        <taxon>Bacillota</taxon>
        <taxon>Bacilli</taxon>
        <taxon>Lactobacillales</taxon>
        <taxon>Lactobacillaceae</taxon>
        <taxon>Agrilactobacillus</taxon>
    </lineage>
</organism>
<dbReference type="STRING" id="1423734.FC83_GL001534"/>
<dbReference type="GO" id="GO:0003677">
    <property type="term" value="F:DNA binding"/>
    <property type="evidence" value="ECO:0007669"/>
    <property type="project" value="UniProtKB-UniRule"/>
</dbReference>
<evidence type="ECO:0000313" key="5">
    <source>
        <dbReference type="Proteomes" id="UP000051236"/>
    </source>
</evidence>
<keyword evidence="1 2" id="KW-0238">DNA-binding</keyword>
<evidence type="ECO:0000313" key="4">
    <source>
        <dbReference type="EMBL" id="KRM30403.1"/>
    </source>
</evidence>
<comment type="caution">
    <text evidence="4">The sequence shown here is derived from an EMBL/GenBank/DDBJ whole genome shotgun (WGS) entry which is preliminary data.</text>
</comment>
<dbReference type="PANTHER" id="PTHR43479">
    <property type="entry name" value="ACREF/ENVCD OPERON REPRESSOR-RELATED"/>
    <property type="match status" value="1"/>
</dbReference>
<gene>
    <name evidence="4" type="ORF">FC83_GL001534</name>
</gene>
<name>X0PDB6_9LACO</name>
<dbReference type="PROSITE" id="PS50977">
    <property type="entry name" value="HTH_TETR_2"/>
    <property type="match status" value="1"/>
</dbReference>
<dbReference type="InterPro" id="IPR050624">
    <property type="entry name" value="HTH-type_Tx_Regulator"/>
</dbReference>
<dbReference type="eggNOG" id="COG1309">
    <property type="taxonomic scope" value="Bacteria"/>
</dbReference>
<proteinExistence type="predicted"/>
<dbReference type="InterPro" id="IPR001647">
    <property type="entry name" value="HTH_TetR"/>
</dbReference>
<dbReference type="AlphaFoldDB" id="X0PDB6"/>
<keyword evidence="5" id="KW-1185">Reference proteome</keyword>